<keyword evidence="2" id="KW-0479">Metal-binding</keyword>
<evidence type="ECO:0000259" key="9">
    <source>
        <dbReference type="SMART" id="SM00906"/>
    </source>
</evidence>
<feature type="compositionally biased region" description="Polar residues" evidence="8">
    <location>
        <begin position="98"/>
        <end position="108"/>
    </location>
</feature>
<keyword evidence="7" id="KW-0539">Nucleus</keyword>
<keyword evidence="3" id="KW-0862">Zinc</keyword>
<dbReference type="InterPro" id="IPR036864">
    <property type="entry name" value="Zn2-C6_fun-type_DNA-bd_sf"/>
</dbReference>
<dbReference type="OrthoDB" id="189997at2759"/>
<comment type="caution">
    <text evidence="10">The sequence shown here is derived from an EMBL/GenBank/DDBJ whole genome shotgun (WGS) entry which is preliminary data.</text>
</comment>
<dbReference type="InterPro" id="IPR052202">
    <property type="entry name" value="Yeast_MetPath_Reg"/>
</dbReference>
<organism evidence="10 11">
    <name type="scientific">Lachnellula occidentalis</name>
    <dbReference type="NCBI Taxonomy" id="215460"/>
    <lineage>
        <taxon>Eukaryota</taxon>
        <taxon>Fungi</taxon>
        <taxon>Dikarya</taxon>
        <taxon>Ascomycota</taxon>
        <taxon>Pezizomycotina</taxon>
        <taxon>Leotiomycetes</taxon>
        <taxon>Helotiales</taxon>
        <taxon>Lachnaceae</taxon>
        <taxon>Lachnellula</taxon>
    </lineage>
</organism>
<keyword evidence="11" id="KW-1185">Reference proteome</keyword>
<comment type="subcellular location">
    <subcellularLocation>
        <location evidence="1">Nucleus</location>
    </subcellularLocation>
</comment>
<keyword evidence="5" id="KW-0238">DNA-binding</keyword>
<dbReference type="EMBL" id="QGMI01001617">
    <property type="protein sequence ID" value="TVY32658.1"/>
    <property type="molecule type" value="Genomic_DNA"/>
</dbReference>
<dbReference type="GO" id="GO:0045944">
    <property type="term" value="P:positive regulation of transcription by RNA polymerase II"/>
    <property type="evidence" value="ECO:0007669"/>
    <property type="project" value="TreeGrafter"/>
</dbReference>
<evidence type="ECO:0000256" key="5">
    <source>
        <dbReference type="ARBA" id="ARBA00023125"/>
    </source>
</evidence>
<dbReference type="CDD" id="cd00067">
    <property type="entry name" value="GAL4"/>
    <property type="match status" value="1"/>
</dbReference>
<protein>
    <submittedName>
        <fullName evidence="10">Positive regulator of purine utilization</fullName>
    </submittedName>
</protein>
<dbReference type="GO" id="GO:0000981">
    <property type="term" value="F:DNA-binding transcription factor activity, RNA polymerase II-specific"/>
    <property type="evidence" value="ECO:0007669"/>
    <property type="project" value="InterPro"/>
</dbReference>
<dbReference type="Proteomes" id="UP000443090">
    <property type="component" value="Unassembled WGS sequence"/>
</dbReference>
<dbReference type="GO" id="GO:0006351">
    <property type="term" value="P:DNA-templated transcription"/>
    <property type="evidence" value="ECO:0007669"/>
    <property type="project" value="InterPro"/>
</dbReference>
<dbReference type="GO" id="GO:0005634">
    <property type="term" value="C:nucleus"/>
    <property type="evidence" value="ECO:0007669"/>
    <property type="project" value="UniProtKB-SubCell"/>
</dbReference>
<evidence type="ECO:0000313" key="10">
    <source>
        <dbReference type="EMBL" id="TVY32658.1"/>
    </source>
</evidence>
<dbReference type="SMART" id="SM00906">
    <property type="entry name" value="Fungal_trans"/>
    <property type="match status" value="1"/>
</dbReference>
<sequence length="728" mass="81043">MEGSANPAAVPNSASRKTRRNLRCDGAVPSCGSCLKIGTECVDGGQGQNNESPRAHITSLQNRVRWLENIIRSRCPDVGLDGDSQVPNIDNETVMVSGGSTPKTTLTQPPDGFQEYQQGETDLESHSDPGPEHPQDNAPAQDQSSNLRHEIGLVSLSAGTDPKYIGPSSGYSFARLLLACAARQGPPIPPSNRRSEVIDRFAFLLPKDSVSEPLPTDVDYTMKLSGSYFETIHLQYPFLHQPSHEKLVRKVYEETDPSPVDVFQVNMVLAISATILSRRLKISLPGAGYCVTAMKLFDKIYLENSLRGLQCLLLLLVYTFHSSSLGLNVWYLNYQCISALLDLGLQRDVKSGRGISVLEQELRTRTFWVIYTTDRQVATMMGRPIGLRDEACELRLPADVADRNLSAISIRRRREGEPPTHMSCAIHLFKLAQINSEIKYICHSISHKPPPYSYPNIPDISEWQKDIHARLESWKQQIPQFTGEWIYMTRLCERKYHKIVMLLHGPSPAMPKPSLQSSKACYQSAVAEIRLYSQLYKQDLLVYSWVTVHSVFLSTLTMLHCIWTVPEITVGIQIDDLVAILKAGSNVLSETGEHWSEAKRSRDVLDGLSVPTIRWLLDYKARNTQTEANTESNHQGISQSSEQVTRIDPTGDLEGLNPISSFAQPADLNFDGQYWGSAAYGSMNGDLGFTEEVDFNDPATLNAIMQGMLTTDVHLGSEYGQDFGMAFS</sequence>
<evidence type="ECO:0000256" key="1">
    <source>
        <dbReference type="ARBA" id="ARBA00004123"/>
    </source>
</evidence>
<evidence type="ECO:0000256" key="6">
    <source>
        <dbReference type="ARBA" id="ARBA00023163"/>
    </source>
</evidence>
<evidence type="ECO:0000256" key="8">
    <source>
        <dbReference type="SAM" id="MobiDB-lite"/>
    </source>
</evidence>
<evidence type="ECO:0000256" key="4">
    <source>
        <dbReference type="ARBA" id="ARBA00023015"/>
    </source>
</evidence>
<dbReference type="GO" id="GO:0008270">
    <property type="term" value="F:zinc ion binding"/>
    <property type="evidence" value="ECO:0007669"/>
    <property type="project" value="InterPro"/>
</dbReference>
<evidence type="ECO:0000256" key="2">
    <source>
        <dbReference type="ARBA" id="ARBA00022723"/>
    </source>
</evidence>
<dbReference type="AlphaFoldDB" id="A0A8H8RE93"/>
<gene>
    <name evidence="10" type="primary">uaY_0</name>
    <name evidence="10" type="ORF">LOCC1_G007953</name>
</gene>
<dbReference type="CDD" id="cd12148">
    <property type="entry name" value="fungal_TF_MHR"/>
    <property type="match status" value="1"/>
</dbReference>
<keyword evidence="6" id="KW-0804">Transcription</keyword>
<accession>A0A8H8RE93</accession>
<dbReference type="InterPro" id="IPR001138">
    <property type="entry name" value="Zn2Cys6_DnaBD"/>
</dbReference>
<dbReference type="InterPro" id="IPR007219">
    <property type="entry name" value="XnlR_reg_dom"/>
</dbReference>
<feature type="compositionally biased region" description="Basic and acidic residues" evidence="8">
    <location>
        <begin position="123"/>
        <end position="135"/>
    </location>
</feature>
<evidence type="ECO:0000256" key="3">
    <source>
        <dbReference type="ARBA" id="ARBA00022833"/>
    </source>
</evidence>
<feature type="region of interest" description="Disordered" evidence="8">
    <location>
        <begin position="81"/>
        <end position="144"/>
    </location>
</feature>
<dbReference type="PANTHER" id="PTHR47782">
    <property type="entry name" value="ZN(II)2CYS6 TRANSCRIPTION FACTOR (EUROFUNG)-RELATED"/>
    <property type="match status" value="1"/>
</dbReference>
<evidence type="ECO:0000256" key="7">
    <source>
        <dbReference type="ARBA" id="ARBA00023242"/>
    </source>
</evidence>
<dbReference type="CDD" id="cd14653">
    <property type="entry name" value="ZIP_Gal4p-like"/>
    <property type="match status" value="1"/>
</dbReference>
<dbReference type="Pfam" id="PF04082">
    <property type="entry name" value="Fungal_trans"/>
    <property type="match status" value="1"/>
</dbReference>
<dbReference type="PANTHER" id="PTHR47782:SF1">
    <property type="entry name" value="PYRIMIDINE PATHWAY REGULATORY PROTEIN 1"/>
    <property type="match status" value="1"/>
</dbReference>
<evidence type="ECO:0000313" key="11">
    <source>
        <dbReference type="Proteomes" id="UP000443090"/>
    </source>
</evidence>
<dbReference type="GO" id="GO:0043565">
    <property type="term" value="F:sequence-specific DNA binding"/>
    <property type="evidence" value="ECO:0007669"/>
    <property type="project" value="TreeGrafter"/>
</dbReference>
<feature type="compositionally biased region" description="Polar residues" evidence="8">
    <location>
        <begin position="626"/>
        <end position="644"/>
    </location>
</feature>
<dbReference type="Gene3D" id="4.10.240.10">
    <property type="entry name" value="Zn(2)-C6 fungal-type DNA-binding domain"/>
    <property type="match status" value="1"/>
</dbReference>
<feature type="domain" description="Xylanolytic transcriptional activator regulatory" evidence="9">
    <location>
        <begin position="329"/>
        <end position="403"/>
    </location>
</feature>
<reference evidence="10 11" key="1">
    <citation type="submission" date="2018-05" db="EMBL/GenBank/DDBJ databases">
        <title>Genome sequencing and assembly of the regulated plant pathogen Lachnellula willkommii and related sister species for the development of diagnostic species identification markers.</title>
        <authorList>
            <person name="Giroux E."/>
            <person name="Bilodeau G."/>
        </authorList>
    </citation>
    <scope>NUCLEOTIDE SEQUENCE [LARGE SCALE GENOMIC DNA]</scope>
    <source>
        <strain evidence="10 11">CBS 160.35</strain>
    </source>
</reference>
<name>A0A8H8RE93_9HELO</name>
<proteinExistence type="predicted"/>
<feature type="region of interest" description="Disordered" evidence="8">
    <location>
        <begin position="626"/>
        <end position="650"/>
    </location>
</feature>
<keyword evidence="4" id="KW-0805">Transcription regulation</keyword>